<name>K2MCX0_TRYCR</name>
<feature type="compositionally biased region" description="Acidic residues" evidence="1">
    <location>
        <begin position="26"/>
        <end position="38"/>
    </location>
</feature>
<reference evidence="2 3" key="1">
    <citation type="journal article" date="2012" name="BMC Genomics">
        <title>Comparative genomic analysis of human infective Trypanosoma cruzi lineages with the bat-restricted subspecies T. cruzi marinkellei.</title>
        <authorList>
            <person name="Franzen O."/>
            <person name="Talavera-Lopez C."/>
            <person name="Ochaya S."/>
            <person name="Butler C.E."/>
            <person name="Messenger L.A."/>
            <person name="Lewis M.D."/>
            <person name="Llewellyn M.S."/>
            <person name="Marinkelle C.J."/>
            <person name="Tyler K.M."/>
            <person name="Miles M.A."/>
            <person name="Andersson B."/>
        </authorList>
    </citation>
    <scope>NUCLEOTIDE SEQUENCE [LARGE SCALE GENOMIC DNA]</scope>
    <source>
        <strain evidence="2 3">B7</strain>
    </source>
</reference>
<dbReference type="Proteomes" id="UP000007350">
    <property type="component" value="Unassembled WGS sequence"/>
</dbReference>
<evidence type="ECO:0000256" key="1">
    <source>
        <dbReference type="SAM" id="MobiDB-lite"/>
    </source>
</evidence>
<dbReference type="EMBL" id="AHKC01009452">
    <property type="protein sequence ID" value="EKF33043.1"/>
    <property type="molecule type" value="Genomic_DNA"/>
</dbReference>
<keyword evidence="3" id="KW-1185">Reference proteome</keyword>
<evidence type="ECO:0000313" key="3">
    <source>
        <dbReference type="Proteomes" id="UP000007350"/>
    </source>
</evidence>
<feature type="non-terminal residue" evidence="2">
    <location>
        <position position="1"/>
    </location>
</feature>
<sequence length="45" mass="4654">VPVEVVGAGGCDLRSSVAIGKGATTAEEEEEEEEEEESALYASLI</sequence>
<gene>
    <name evidence="2" type="ORF">MOQ_003093</name>
</gene>
<protein>
    <submittedName>
        <fullName evidence="2">Uncharacterized protein</fullName>
    </submittedName>
</protein>
<evidence type="ECO:0000313" key="2">
    <source>
        <dbReference type="EMBL" id="EKF33043.1"/>
    </source>
</evidence>
<organism evidence="2 3">
    <name type="scientific">Trypanosoma cruzi marinkellei</name>
    <dbReference type="NCBI Taxonomy" id="85056"/>
    <lineage>
        <taxon>Eukaryota</taxon>
        <taxon>Discoba</taxon>
        <taxon>Euglenozoa</taxon>
        <taxon>Kinetoplastea</taxon>
        <taxon>Metakinetoplastina</taxon>
        <taxon>Trypanosomatida</taxon>
        <taxon>Trypanosomatidae</taxon>
        <taxon>Trypanosoma</taxon>
        <taxon>Schizotrypanum</taxon>
    </lineage>
</organism>
<proteinExistence type="predicted"/>
<feature type="region of interest" description="Disordered" evidence="1">
    <location>
        <begin position="21"/>
        <end position="45"/>
    </location>
</feature>
<accession>K2MCX0</accession>
<dbReference type="AlphaFoldDB" id="K2MCX0"/>
<comment type="caution">
    <text evidence="2">The sequence shown here is derived from an EMBL/GenBank/DDBJ whole genome shotgun (WGS) entry which is preliminary data.</text>
</comment>
<feature type="non-terminal residue" evidence="2">
    <location>
        <position position="45"/>
    </location>
</feature>